<feature type="non-terminal residue" evidence="6">
    <location>
        <position position="1"/>
    </location>
</feature>
<proteinExistence type="predicted"/>
<keyword evidence="4 5" id="KW-0472">Membrane</keyword>
<keyword evidence="3 5" id="KW-1133">Transmembrane helix</keyword>
<reference evidence="6" key="1">
    <citation type="journal article" date="2021" name="Sci. Adv.">
        <title>The American lobster genome reveals insights on longevity, neural, and immune adaptations.</title>
        <authorList>
            <person name="Polinski J.M."/>
            <person name="Zimin A.V."/>
            <person name="Clark K.F."/>
            <person name="Kohn A.B."/>
            <person name="Sadowski N."/>
            <person name="Timp W."/>
            <person name="Ptitsyn A."/>
            <person name="Khanna P."/>
            <person name="Romanova D.Y."/>
            <person name="Williams P."/>
            <person name="Greenwood S.J."/>
            <person name="Moroz L.L."/>
            <person name="Walt D.R."/>
            <person name="Bodnar A.G."/>
        </authorList>
    </citation>
    <scope>NUCLEOTIDE SEQUENCE</scope>
    <source>
        <strain evidence="6">GMGI-L3</strain>
    </source>
</reference>
<feature type="transmembrane region" description="Helical" evidence="5">
    <location>
        <begin position="62"/>
        <end position="81"/>
    </location>
</feature>
<evidence type="ECO:0000313" key="6">
    <source>
        <dbReference type="EMBL" id="KAG7159107.1"/>
    </source>
</evidence>
<dbReference type="PANTHER" id="PTHR23051">
    <property type="entry name" value="SOLUTE CARRIER FAMILY 35, MEMBER F5"/>
    <property type="match status" value="1"/>
</dbReference>
<evidence type="ECO:0000256" key="4">
    <source>
        <dbReference type="ARBA" id="ARBA00023136"/>
    </source>
</evidence>
<evidence type="ECO:0000256" key="5">
    <source>
        <dbReference type="SAM" id="Phobius"/>
    </source>
</evidence>
<protein>
    <submittedName>
        <fullName evidence="6">Solute carrier family 35 member F5-like 13</fullName>
    </submittedName>
</protein>
<evidence type="ECO:0000256" key="1">
    <source>
        <dbReference type="ARBA" id="ARBA00004141"/>
    </source>
</evidence>
<gene>
    <name evidence="6" type="ORF">Hamer_G029772</name>
</gene>
<dbReference type="PANTHER" id="PTHR23051:SF0">
    <property type="entry name" value="SOLUTE CARRIER FAMILY 35 MEMBER F5"/>
    <property type="match status" value="1"/>
</dbReference>
<evidence type="ECO:0000256" key="2">
    <source>
        <dbReference type="ARBA" id="ARBA00022692"/>
    </source>
</evidence>
<accession>A0A8J5JIM0</accession>
<sequence>FKIFWIYVLPITFQVLVSLEDLNLESSVVPVGVVWSIAGAILYACYMVFLKHKVPTEDRMDFTMFFGFVGFFNTIILWPGFPLLDVFGWETF</sequence>
<feature type="transmembrane region" description="Helical" evidence="5">
    <location>
        <begin position="28"/>
        <end position="50"/>
    </location>
</feature>
<dbReference type="AlphaFoldDB" id="A0A8J5JIM0"/>
<evidence type="ECO:0000256" key="3">
    <source>
        <dbReference type="ARBA" id="ARBA00022989"/>
    </source>
</evidence>
<evidence type="ECO:0000313" key="7">
    <source>
        <dbReference type="Proteomes" id="UP000747542"/>
    </source>
</evidence>
<dbReference type="Proteomes" id="UP000747542">
    <property type="component" value="Unassembled WGS sequence"/>
</dbReference>
<comment type="subcellular location">
    <subcellularLocation>
        <location evidence="1">Membrane</location>
        <topology evidence="1">Multi-pass membrane protein</topology>
    </subcellularLocation>
</comment>
<organism evidence="6 7">
    <name type="scientific">Homarus americanus</name>
    <name type="common">American lobster</name>
    <dbReference type="NCBI Taxonomy" id="6706"/>
    <lineage>
        <taxon>Eukaryota</taxon>
        <taxon>Metazoa</taxon>
        <taxon>Ecdysozoa</taxon>
        <taxon>Arthropoda</taxon>
        <taxon>Crustacea</taxon>
        <taxon>Multicrustacea</taxon>
        <taxon>Malacostraca</taxon>
        <taxon>Eumalacostraca</taxon>
        <taxon>Eucarida</taxon>
        <taxon>Decapoda</taxon>
        <taxon>Pleocyemata</taxon>
        <taxon>Astacidea</taxon>
        <taxon>Nephropoidea</taxon>
        <taxon>Nephropidae</taxon>
        <taxon>Homarus</taxon>
    </lineage>
</organism>
<dbReference type="GO" id="GO:0016020">
    <property type="term" value="C:membrane"/>
    <property type="evidence" value="ECO:0007669"/>
    <property type="project" value="UniProtKB-SubCell"/>
</dbReference>
<keyword evidence="7" id="KW-1185">Reference proteome</keyword>
<keyword evidence="2 5" id="KW-0812">Transmembrane</keyword>
<name>A0A8J5JIM0_HOMAM</name>
<dbReference type="EMBL" id="JAHLQT010033793">
    <property type="protein sequence ID" value="KAG7159107.1"/>
    <property type="molecule type" value="Genomic_DNA"/>
</dbReference>
<comment type="caution">
    <text evidence="6">The sequence shown here is derived from an EMBL/GenBank/DDBJ whole genome shotgun (WGS) entry which is preliminary data.</text>
</comment>